<dbReference type="GO" id="GO:0004521">
    <property type="term" value="F:RNA endonuclease activity"/>
    <property type="evidence" value="ECO:0007669"/>
    <property type="project" value="InterPro"/>
</dbReference>
<dbReference type="InterPro" id="IPR005229">
    <property type="entry name" value="YicC/YloC-like"/>
</dbReference>
<dbReference type="Proteomes" id="UP000462362">
    <property type="component" value="Unassembled WGS sequence"/>
</dbReference>
<accession>A0A6I3RZJ0</accession>
<name>A0A6I3RZJ0_9BURK</name>
<evidence type="ECO:0000313" key="9">
    <source>
        <dbReference type="Proteomes" id="UP000462362"/>
    </source>
</evidence>
<proteinExistence type="inferred from homology"/>
<comment type="similarity">
    <text evidence="5">Belongs to the YicC/YloC family.</text>
</comment>
<dbReference type="PANTHER" id="PTHR30636:SF3">
    <property type="entry name" value="UPF0701 PROTEIN YICC"/>
    <property type="match status" value="1"/>
</dbReference>
<dbReference type="InterPro" id="IPR013527">
    <property type="entry name" value="YicC-like_N"/>
</dbReference>
<evidence type="ECO:0000313" key="8">
    <source>
        <dbReference type="EMBL" id="MTU42928.1"/>
    </source>
</evidence>
<dbReference type="InterPro" id="IPR013551">
    <property type="entry name" value="YicC-like_C"/>
</dbReference>
<evidence type="ECO:0000256" key="5">
    <source>
        <dbReference type="ARBA" id="ARBA00035648"/>
    </source>
</evidence>
<feature type="domain" description="Endoribonuclease YicC-like N-terminal" evidence="6">
    <location>
        <begin position="4"/>
        <end position="155"/>
    </location>
</feature>
<reference evidence="8 9" key="1">
    <citation type="journal article" date="2019" name="Nat. Med.">
        <title>A library of human gut bacterial isolates paired with longitudinal multiomics data enables mechanistic microbiome research.</title>
        <authorList>
            <person name="Poyet M."/>
            <person name="Groussin M."/>
            <person name="Gibbons S.M."/>
            <person name="Avila-Pacheco J."/>
            <person name="Jiang X."/>
            <person name="Kearney S.M."/>
            <person name="Perrotta A.R."/>
            <person name="Berdy B."/>
            <person name="Zhao S."/>
            <person name="Lieberman T.D."/>
            <person name="Swanson P.K."/>
            <person name="Smith M."/>
            <person name="Roesemann S."/>
            <person name="Alexander J.E."/>
            <person name="Rich S.A."/>
            <person name="Livny J."/>
            <person name="Vlamakis H."/>
            <person name="Clish C."/>
            <person name="Bullock K."/>
            <person name="Deik A."/>
            <person name="Scott J."/>
            <person name="Pierce K.A."/>
            <person name="Xavier R.J."/>
            <person name="Alm E.J."/>
        </authorList>
    </citation>
    <scope>NUCLEOTIDE SEQUENCE [LARGE SCALE GENOMIC DNA]</scope>
    <source>
        <strain evidence="8 9">BIOML-A2</strain>
    </source>
</reference>
<evidence type="ECO:0000256" key="3">
    <source>
        <dbReference type="ARBA" id="ARBA00022759"/>
    </source>
</evidence>
<dbReference type="Pfam" id="PF08340">
    <property type="entry name" value="YicC-like_C"/>
    <property type="match status" value="1"/>
</dbReference>
<dbReference type="RefSeq" id="WP_008812044.1">
    <property type="nucleotide sequence ID" value="NZ_CAJUON010000012.1"/>
</dbReference>
<comment type="caution">
    <text evidence="8">The sequence shown here is derived from an EMBL/GenBank/DDBJ whole genome shotgun (WGS) entry which is preliminary data.</text>
</comment>
<sequence length="300" mass="33488">MSNISSMTGYANAKVQTDMGLLSIDMRSVNSRFLDLSFRASEEIRFLEPKFREIISGKIARGKMECRLNLVDSGLSADTALNEEALNKLMALQTQVLKTDPSATALRVADILNYPGIVAAPVPDPEVFAKQVLTGFEQCLAAFNESRQREGAALAQVLLKYCTQIEDLVNTLRPKIPEILQAQKDKLTERLEEALGTTLADGAQITKEEVNERIRQEITLYGIKLDVNEEMERLCTHVKEVRRTLDRGGPVGRKLDFLMQELNREANTLGSKAVSISMTDTSVNLKLVIESMREQIQNLE</sequence>
<dbReference type="PANTHER" id="PTHR30636">
    <property type="entry name" value="UPF0701 PROTEIN YICC"/>
    <property type="match status" value="1"/>
</dbReference>
<dbReference type="GeneID" id="43347595"/>
<dbReference type="NCBIfam" id="TIGR00255">
    <property type="entry name" value="YicC/YloC family endoribonuclease"/>
    <property type="match status" value="1"/>
</dbReference>
<organism evidence="8 9">
    <name type="scientific">Parasutterella excrementihominis</name>
    <dbReference type="NCBI Taxonomy" id="487175"/>
    <lineage>
        <taxon>Bacteria</taxon>
        <taxon>Pseudomonadati</taxon>
        <taxon>Pseudomonadota</taxon>
        <taxon>Betaproteobacteria</taxon>
        <taxon>Burkholderiales</taxon>
        <taxon>Sutterellaceae</taxon>
        <taxon>Parasutterella</taxon>
    </lineage>
</organism>
<evidence type="ECO:0000256" key="2">
    <source>
        <dbReference type="ARBA" id="ARBA00022722"/>
    </source>
</evidence>
<keyword evidence="4" id="KW-0378">Hydrolase</keyword>
<evidence type="ECO:0000259" key="7">
    <source>
        <dbReference type="Pfam" id="PF08340"/>
    </source>
</evidence>
<dbReference type="EMBL" id="WNCL01000010">
    <property type="protein sequence ID" value="MTU42928.1"/>
    <property type="molecule type" value="Genomic_DNA"/>
</dbReference>
<evidence type="ECO:0000256" key="1">
    <source>
        <dbReference type="ARBA" id="ARBA00001968"/>
    </source>
</evidence>
<feature type="domain" description="Endoribonuclease YicC-like C-terminal" evidence="7">
    <location>
        <begin position="176"/>
        <end position="300"/>
    </location>
</feature>
<keyword evidence="3" id="KW-0255">Endonuclease</keyword>
<gene>
    <name evidence="8" type="ORF">GMD42_04705</name>
</gene>
<comment type="cofactor">
    <cofactor evidence="1">
        <name>a divalent metal cation</name>
        <dbReference type="ChEBI" id="CHEBI:60240"/>
    </cofactor>
</comment>
<dbReference type="AlphaFoldDB" id="A0A6I3RZJ0"/>
<protein>
    <submittedName>
        <fullName evidence="8">YicC family protein</fullName>
    </submittedName>
</protein>
<dbReference type="Pfam" id="PF03755">
    <property type="entry name" value="YicC-like_N"/>
    <property type="match status" value="1"/>
</dbReference>
<evidence type="ECO:0000256" key="4">
    <source>
        <dbReference type="ARBA" id="ARBA00022801"/>
    </source>
</evidence>
<keyword evidence="2" id="KW-0540">Nuclease</keyword>
<evidence type="ECO:0000259" key="6">
    <source>
        <dbReference type="Pfam" id="PF03755"/>
    </source>
</evidence>
<dbReference type="GO" id="GO:0016787">
    <property type="term" value="F:hydrolase activity"/>
    <property type="evidence" value="ECO:0007669"/>
    <property type="project" value="UniProtKB-KW"/>
</dbReference>